<keyword evidence="2" id="KW-1185">Reference proteome</keyword>
<dbReference type="RefSeq" id="WP_096779629.1">
    <property type="nucleotide sequence ID" value="NZ_CP012621.1"/>
</dbReference>
<evidence type="ECO:0000313" key="1">
    <source>
        <dbReference type="EMBL" id="ATG74662.1"/>
    </source>
</evidence>
<dbReference type="InterPro" id="IPR004220">
    <property type="entry name" value="5-COMe_2-OHmuconate_Isoase"/>
</dbReference>
<gene>
    <name evidence="1" type="ORF">AN401_13005</name>
</gene>
<dbReference type="SUPFAM" id="SSF55331">
    <property type="entry name" value="Tautomerase/MIF"/>
    <property type="match status" value="1"/>
</dbReference>
<keyword evidence="1" id="KW-0413">Isomerase</keyword>
<protein>
    <submittedName>
        <fullName evidence="1">5-carboxymethyl-2-hydroxymuconate isomerase</fullName>
    </submittedName>
</protein>
<dbReference type="PANTHER" id="PTHR37950:SF1">
    <property type="entry name" value="4-HYDROXYPHENYLACETATE CATABOLISM PROTEIN"/>
    <property type="match status" value="1"/>
</dbReference>
<sequence length="113" mass="12243">MPHCVIEYSTTLGRQLSPSALVMAVHQGALDSGLFEEADIKSRAIGYDYHHNGGSSRDFVHATLKILSGRTPEQKQALSAGVLDALAGLGLKDISLTVEVVDMERECYAKRLD</sequence>
<name>A0A291HRA8_9GAMM</name>
<reference evidence="2" key="1">
    <citation type="submission" date="2015-09" db="EMBL/GenBank/DDBJ databases">
        <authorList>
            <person name="Shao Z."/>
            <person name="Wang L."/>
        </authorList>
    </citation>
    <scope>NUCLEOTIDE SEQUENCE [LARGE SCALE GENOMIC DNA]</scope>
    <source>
        <strain evidence="2">F13-1</strain>
    </source>
</reference>
<dbReference type="AlphaFoldDB" id="A0A291HRA8"/>
<dbReference type="EMBL" id="CP012621">
    <property type="protein sequence ID" value="ATG74662.1"/>
    <property type="molecule type" value="Genomic_DNA"/>
</dbReference>
<proteinExistence type="predicted"/>
<organism evidence="1 2">
    <name type="scientific">Zobellella denitrificans</name>
    <dbReference type="NCBI Taxonomy" id="347534"/>
    <lineage>
        <taxon>Bacteria</taxon>
        <taxon>Pseudomonadati</taxon>
        <taxon>Pseudomonadota</taxon>
        <taxon>Gammaproteobacteria</taxon>
        <taxon>Aeromonadales</taxon>
        <taxon>Aeromonadaceae</taxon>
        <taxon>Zobellella</taxon>
    </lineage>
</organism>
<dbReference type="PANTHER" id="PTHR37950">
    <property type="entry name" value="4-HYDROXYPHENYLACETATE CATABOLISM PROTEIN"/>
    <property type="match status" value="1"/>
</dbReference>
<dbReference type="Pfam" id="PF02962">
    <property type="entry name" value="CHMI"/>
    <property type="match status" value="1"/>
</dbReference>
<dbReference type="Gene3D" id="3.30.429.10">
    <property type="entry name" value="Macrophage Migration Inhibitory Factor"/>
    <property type="match status" value="1"/>
</dbReference>
<dbReference type="GO" id="GO:0008704">
    <property type="term" value="F:5-carboxymethyl-2-hydroxymuconate delta-isomerase activity"/>
    <property type="evidence" value="ECO:0007669"/>
    <property type="project" value="InterPro"/>
</dbReference>
<evidence type="ECO:0000313" key="2">
    <source>
        <dbReference type="Proteomes" id="UP000217763"/>
    </source>
</evidence>
<dbReference type="InterPro" id="IPR014347">
    <property type="entry name" value="Tautomerase/MIF_sf"/>
</dbReference>
<dbReference type="KEGG" id="zdf:AN401_13005"/>
<dbReference type="Proteomes" id="UP000217763">
    <property type="component" value="Chromosome"/>
</dbReference>
<accession>A0A291HRA8</accession>
<dbReference type="CDD" id="cd00580">
    <property type="entry name" value="CHMI"/>
    <property type="match status" value="1"/>
</dbReference>